<keyword evidence="4" id="KW-1185">Reference proteome</keyword>
<name>A0ABN8AR63_CHISP</name>
<dbReference type="Proteomes" id="UP001153292">
    <property type="component" value="Chromosome 10"/>
</dbReference>
<dbReference type="SUPFAM" id="SSF51445">
    <property type="entry name" value="(Trans)glycosidases"/>
    <property type="match status" value="1"/>
</dbReference>
<evidence type="ECO:0000256" key="1">
    <source>
        <dbReference type="SAM" id="MobiDB-lite"/>
    </source>
</evidence>
<dbReference type="EMBL" id="OU963903">
    <property type="protein sequence ID" value="CAH0398116.1"/>
    <property type="molecule type" value="Genomic_DNA"/>
</dbReference>
<organism evidence="3 4">
    <name type="scientific">Chilo suppressalis</name>
    <name type="common">Asiatic rice borer moth</name>
    <dbReference type="NCBI Taxonomy" id="168631"/>
    <lineage>
        <taxon>Eukaryota</taxon>
        <taxon>Metazoa</taxon>
        <taxon>Ecdysozoa</taxon>
        <taxon>Arthropoda</taxon>
        <taxon>Hexapoda</taxon>
        <taxon>Insecta</taxon>
        <taxon>Pterygota</taxon>
        <taxon>Neoptera</taxon>
        <taxon>Endopterygota</taxon>
        <taxon>Lepidoptera</taxon>
        <taxon>Glossata</taxon>
        <taxon>Ditrysia</taxon>
        <taxon>Pyraloidea</taxon>
        <taxon>Crambidae</taxon>
        <taxon>Crambinae</taxon>
        <taxon>Chilo</taxon>
    </lineage>
</organism>
<evidence type="ECO:0000313" key="3">
    <source>
        <dbReference type="EMBL" id="CAH0398116.1"/>
    </source>
</evidence>
<evidence type="ECO:0000313" key="4">
    <source>
        <dbReference type="Proteomes" id="UP001153292"/>
    </source>
</evidence>
<feature type="domain" description="Cytosolic endo-beta-N-acetylglucosaminidase TIM barrel" evidence="2">
    <location>
        <begin position="98"/>
        <end position="387"/>
    </location>
</feature>
<dbReference type="Pfam" id="PF03644">
    <property type="entry name" value="Glyco_hydro_85"/>
    <property type="match status" value="1"/>
</dbReference>
<accession>A0ABN8AR63</accession>
<dbReference type="CDD" id="cd06547">
    <property type="entry name" value="GH85_ENGase"/>
    <property type="match status" value="1"/>
</dbReference>
<dbReference type="InterPro" id="IPR032979">
    <property type="entry name" value="ENGase"/>
</dbReference>
<dbReference type="PANTHER" id="PTHR13246">
    <property type="entry name" value="ENDO BETA N-ACETYLGLUCOSAMINIDASE"/>
    <property type="match status" value="1"/>
</dbReference>
<dbReference type="PANTHER" id="PTHR13246:SF1">
    <property type="entry name" value="CYTOSOLIC ENDO-BETA-N-ACETYLGLUCOSAMINIDASE"/>
    <property type="match status" value="1"/>
</dbReference>
<feature type="compositionally biased region" description="Basic and acidic residues" evidence="1">
    <location>
        <begin position="506"/>
        <end position="515"/>
    </location>
</feature>
<proteinExistence type="predicted"/>
<evidence type="ECO:0000259" key="2">
    <source>
        <dbReference type="Pfam" id="PF03644"/>
    </source>
</evidence>
<reference evidence="3" key="1">
    <citation type="submission" date="2021-12" db="EMBL/GenBank/DDBJ databases">
        <authorList>
            <person name="King R."/>
        </authorList>
    </citation>
    <scope>NUCLEOTIDE SEQUENCE</scope>
</reference>
<dbReference type="InterPro" id="IPR017853">
    <property type="entry name" value="GH"/>
</dbReference>
<dbReference type="InterPro" id="IPR005201">
    <property type="entry name" value="TIM_ENGase"/>
</dbReference>
<feature type="compositionally biased region" description="Acidic residues" evidence="1">
    <location>
        <begin position="516"/>
        <end position="525"/>
    </location>
</feature>
<dbReference type="Gene3D" id="3.20.20.80">
    <property type="entry name" value="Glycosidases"/>
    <property type="match status" value="1"/>
</dbReference>
<sequence length="781" mass="89474">MSVLLDELTCKPLDTYNEIQLFLQDPPAWRTLCNDLQPHSKYLVKNSSLVGEEVNFSEPGPATFCHFDADDNLANEIRVEEERLPKTLVCHDMANGYHDDCKIDGTGSYDAYTFYNWAGIDIFCYFSHHLITIPPLGWINVGHAHGVKVIGTVITEWAEGQALWDKVLESESEYKNFASALVAIAKTLKFDGWLLNVENKVSKPTALLEFVKHLHKTLHEELKHPVLIWYDSVTVEGTLNWQNALNQRNKPFFDACDGIFTNYSWTVEHVKESSKLAGERITDLYIGVDVWGRNFYGGGQFNTHEAISVAYSYGCSLAIFAQAWTQEAMTFDEKDINTVANAEELDKYEQFLLRDRALWDCIWPYLNTRVPSKLPFKTSFCRGQGKKRRLHGEVLCPVPWYNFRHMQYQPNSSHGPHRYTMTAIGKMQNTSQTSQREKKGIIKIREDIITSKEEIECPETQSINNLDENIIVNEAHADEVDEARKPHNVKRKIKDIFKHIFKAKSSKKDDQSGPKEDDEDENEIDTNERKPDDSETGSEENIDMNSHMSGKEKKAYKPKKLIDLRSSEKSMVWMSININLGREGQAPVTRYGLTFVPEEKDCLQVYFNDSFIGGSCVKVLPCEKFKRTTRLLHCDFFCSEALVFCVVTKTMFGCEKQYLNLKLTIKKANKQYQNISLIGRTIPTQGHQDQSASSVVNIYPINNRSDPEFRHLQTYLLLNEPDFYLPVENSYDWTVRYYKLAIPGSRVMSINCNTGLERGSILLGHFGVCSMTTTINVNEID</sequence>
<feature type="region of interest" description="Disordered" evidence="1">
    <location>
        <begin position="504"/>
        <end position="556"/>
    </location>
</feature>
<dbReference type="Gene3D" id="2.60.120.260">
    <property type="entry name" value="Galactose-binding domain-like"/>
    <property type="match status" value="1"/>
</dbReference>
<protein>
    <recommendedName>
        <fullName evidence="2">Cytosolic endo-beta-N-acetylglucosaminidase TIM barrel domain-containing protein</fullName>
    </recommendedName>
</protein>
<gene>
    <name evidence="3" type="ORF">CHILSU_LOCUS1224</name>
</gene>